<evidence type="ECO:0000256" key="11">
    <source>
        <dbReference type="ARBA" id="ARBA00023146"/>
    </source>
</evidence>
<dbReference type="HAMAP" id="MF_00041">
    <property type="entry name" value="Cys_tRNA_synth"/>
    <property type="match status" value="1"/>
</dbReference>
<comment type="catalytic activity">
    <reaction evidence="12">
        <text>tRNA(Cys) + L-cysteine + ATP = L-cysteinyl-tRNA(Cys) + AMP + diphosphate</text>
        <dbReference type="Rhea" id="RHEA:17773"/>
        <dbReference type="Rhea" id="RHEA-COMP:9661"/>
        <dbReference type="Rhea" id="RHEA-COMP:9679"/>
        <dbReference type="ChEBI" id="CHEBI:30616"/>
        <dbReference type="ChEBI" id="CHEBI:33019"/>
        <dbReference type="ChEBI" id="CHEBI:35235"/>
        <dbReference type="ChEBI" id="CHEBI:78442"/>
        <dbReference type="ChEBI" id="CHEBI:78517"/>
        <dbReference type="ChEBI" id="CHEBI:456215"/>
        <dbReference type="EC" id="6.1.1.16"/>
    </reaction>
</comment>
<keyword evidence="15" id="KW-1185">Reference proteome</keyword>
<dbReference type="PANTHER" id="PTHR10890:SF3">
    <property type="entry name" value="CYSTEINE--TRNA LIGASE, CYTOPLASMIC"/>
    <property type="match status" value="1"/>
</dbReference>
<comment type="cofactor">
    <cofactor evidence="12">
        <name>Zn(2+)</name>
        <dbReference type="ChEBI" id="CHEBI:29105"/>
    </cofactor>
    <text evidence="12">Binds 1 zinc ion per subunit.</text>
</comment>
<evidence type="ECO:0000256" key="5">
    <source>
        <dbReference type="ARBA" id="ARBA00022598"/>
    </source>
</evidence>
<keyword evidence="9 12" id="KW-0067">ATP-binding</keyword>
<keyword evidence="6 12" id="KW-0479">Metal-binding</keyword>
<keyword evidence="5 12" id="KW-0436">Ligase</keyword>
<comment type="subcellular location">
    <subcellularLocation>
        <location evidence="1 12">Cytoplasm</location>
    </subcellularLocation>
</comment>
<reference evidence="14 15" key="1">
    <citation type="submission" date="2016-11" db="EMBL/GenBank/DDBJ databases">
        <authorList>
            <person name="Jaros S."/>
            <person name="Januszkiewicz K."/>
            <person name="Wedrychowicz H."/>
        </authorList>
    </citation>
    <scope>NUCLEOTIDE SEQUENCE [LARGE SCALE GENOMIC DNA]</scope>
    <source>
        <strain evidence="14 15">DSM 9705</strain>
    </source>
</reference>
<evidence type="ECO:0000256" key="8">
    <source>
        <dbReference type="ARBA" id="ARBA00022833"/>
    </source>
</evidence>
<gene>
    <name evidence="12" type="primary">cysS</name>
    <name evidence="14" type="ORF">SAMN02745124_03214</name>
</gene>
<feature type="binding site" evidence="12">
    <location>
        <position position="238"/>
    </location>
    <ligand>
        <name>Zn(2+)</name>
        <dbReference type="ChEBI" id="CHEBI:29105"/>
    </ligand>
</feature>
<evidence type="ECO:0000256" key="2">
    <source>
        <dbReference type="ARBA" id="ARBA00005594"/>
    </source>
</evidence>
<organism evidence="14 15">
    <name type="scientific">Desulfofustis glycolicus DSM 9705</name>
    <dbReference type="NCBI Taxonomy" id="1121409"/>
    <lineage>
        <taxon>Bacteria</taxon>
        <taxon>Pseudomonadati</taxon>
        <taxon>Thermodesulfobacteriota</taxon>
        <taxon>Desulfobulbia</taxon>
        <taxon>Desulfobulbales</taxon>
        <taxon>Desulfocapsaceae</taxon>
        <taxon>Desulfofustis</taxon>
    </lineage>
</organism>
<dbReference type="Pfam" id="PF09190">
    <property type="entry name" value="DALR_2"/>
    <property type="match status" value="1"/>
</dbReference>
<dbReference type="SUPFAM" id="SSF47323">
    <property type="entry name" value="Anticodon-binding domain of a subclass of class I aminoacyl-tRNA synthetases"/>
    <property type="match status" value="1"/>
</dbReference>
<dbReference type="Gene3D" id="3.40.50.620">
    <property type="entry name" value="HUPs"/>
    <property type="match status" value="1"/>
</dbReference>
<keyword evidence="10 12" id="KW-0648">Protein biosynthesis</keyword>
<accession>A0A1M5XMV7</accession>
<feature type="short sequence motif" description="'KMSKS' region" evidence="12">
    <location>
        <begin position="272"/>
        <end position="276"/>
    </location>
</feature>
<keyword evidence="11 12" id="KW-0030">Aminoacyl-tRNA synthetase</keyword>
<protein>
    <recommendedName>
        <fullName evidence="12">Cysteine--tRNA ligase</fullName>
        <ecNumber evidence="12">6.1.1.16</ecNumber>
    </recommendedName>
    <alternativeName>
        <fullName evidence="12">Cysteinyl-tRNA synthetase</fullName>
        <shortName evidence="12">CysRS</shortName>
    </alternativeName>
</protein>
<evidence type="ECO:0000256" key="4">
    <source>
        <dbReference type="ARBA" id="ARBA00022490"/>
    </source>
</evidence>
<dbReference type="NCBIfam" id="TIGR00435">
    <property type="entry name" value="cysS"/>
    <property type="match status" value="1"/>
</dbReference>
<dbReference type="RefSeq" id="WP_073377591.1">
    <property type="nucleotide sequence ID" value="NZ_FQXS01000021.1"/>
</dbReference>
<evidence type="ECO:0000256" key="3">
    <source>
        <dbReference type="ARBA" id="ARBA00011245"/>
    </source>
</evidence>
<dbReference type="InterPro" id="IPR015803">
    <property type="entry name" value="Cys-tRNA-ligase"/>
</dbReference>
<name>A0A1M5XMV7_9BACT</name>
<keyword evidence="4 12" id="KW-0963">Cytoplasm</keyword>
<dbReference type="EC" id="6.1.1.16" evidence="12"/>
<dbReference type="PANTHER" id="PTHR10890">
    <property type="entry name" value="CYSTEINYL-TRNA SYNTHETASE"/>
    <property type="match status" value="1"/>
</dbReference>
<dbReference type="FunFam" id="3.40.50.620:FF:000009">
    <property type="entry name" value="Cysteine--tRNA ligase"/>
    <property type="match status" value="1"/>
</dbReference>
<dbReference type="STRING" id="1121409.SAMN02745124_03214"/>
<dbReference type="CDD" id="cd00672">
    <property type="entry name" value="CysRS_core"/>
    <property type="match status" value="1"/>
</dbReference>
<dbReference type="GO" id="GO:0006423">
    <property type="term" value="P:cysteinyl-tRNA aminoacylation"/>
    <property type="evidence" value="ECO:0007669"/>
    <property type="project" value="UniProtKB-UniRule"/>
</dbReference>
<evidence type="ECO:0000313" key="15">
    <source>
        <dbReference type="Proteomes" id="UP000184139"/>
    </source>
</evidence>
<keyword evidence="7 12" id="KW-0547">Nucleotide-binding</keyword>
<dbReference type="Pfam" id="PF01406">
    <property type="entry name" value="tRNA-synt_1e"/>
    <property type="match status" value="1"/>
</dbReference>
<dbReference type="EMBL" id="FQXS01000021">
    <property type="protein sequence ID" value="SHI01167.1"/>
    <property type="molecule type" value="Genomic_DNA"/>
</dbReference>
<dbReference type="OrthoDB" id="9815130at2"/>
<dbReference type="SUPFAM" id="SSF52374">
    <property type="entry name" value="Nucleotidylyl transferase"/>
    <property type="match status" value="1"/>
</dbReference>
<evidence type="ECO:0000259" key="13">
    <source>
        <dbReference type="SMART" id="SM00840"/>
    </source>
</evidence>
<feature type="short sequence motif" description="'HIGH' region" evidence="12">
    <location>
        <begin position="31"/>
        <end position="41"/>
    </location>
</feature>
<feature type="binding site" evidence="12">
    <location>
        <position position="29"/>
    </location>
    <ligand>
        <name>Zn(2+)</name>
        <dbReference type="ChEBI" id="CHEBI:29105"/>
    </ligand>
</feature>
<dbReference type="AlphaFoldDB" id="A0A1M5XMV7"/>
<dbReference type="SMART" id="SM00840">
    <property type="entry name" value="DALR_2"/>
    <property type="match status" value="1"/>
</dbReference>
<feature type="binding site" evidence="12">
    <location>
        <position position="275"/>
    </location>
    <ligand>
        <name>ATP</name>
        <dbReference type="ChEBI" id="CHEBI:30616"/>
    </ligand>
</feature>
<dbReference type="InterPro" id="IPR056411">
    <property type="entry name" value="CysS_C"/>
</dbReference>
<comment type="similarity">
    <text evidence="2 12">Belongs to the class-I aminoacyl-tRNA synthetase family.</text>
</comment>
<evidence type="ECO:0000256" key="12">
    <source>
        <dbReference type="HAMAP-Rule" id="MF_00041"/>
    </source>
</evidence>
<evidence type="ECO:0000256" key="7">
    <source>
        <dbReference type="ARBA" id="ARBA00022741"/>
    </source>
</evidence>
<dbReference type="InterPro" id="IPR009080">
    <property type="entry name" value="tRNAsynth_Ia_anticodon-bd"/>
</dbReference>
<evidence type="ECO:0000256" key="1">
    <source>
        <dbReference type="ARBA" id="ARBA00004496"/>
    </source>
</evidence>
<dbReference type="Pfam" id="PF23493">
    <property type="entry name" value="CysS_C"/>
    <property type="match status" value="1"/>
</dbReference>
<dbReference type="InterPro" id="IPR024909">
    <property type="entry name" value="Cys-tRNA/MSH_ligase"/>
</dbReference>
<feature type="binding site" evidence="12">
    <location>
        <position position="209"/>
    </location>
    <ligand>
        <name>Zn(2+)</name>
        <dbReference type="ChEBI" id="CHEBI:29105"/>
    </ligand>
</feature>
<dbReference type="GO" id="GO:0004817">
    <property type="term" value="F:cysteine-tRNA ligase activity"/>
    <property type="evidence" value="ECO:0007669"/>
    <property type="project" value="UniProtKB-UniRule"/>
</dbReference>
<dbReference type="PRINTS" id="PR00983">
    <property type="entry name" value="TRNASYNTHCYS"/>
</dbReference>
<dbReference type="InterPro" id="IPR014729">
    <property type="entry name" value="Rossmann-like_a/b/a_fold"/>
</dbReference>
<feature type="binding site" evidence="12">
    <location>
        <position position="234"/>
    </location>
    <ligand>
        <name>Zn(2+)</name>
        <dbReference type="ChEBI" id="CHEBI:29105"/>
    </ligand>
</feature>
<dbReference type="GO" id="GO:0005829">
    <property type="term" value="C:cytosol"/>
    <property type="evidence" value="ECO:0007669"/>
    <property type="project" value="TreeGrafter"/>
</dbReference>
<proteinExistence type="inferred from homology"/>
<dbReference type="GO" id="GO:0008270">
    <property type="term" value="F:zinc ion binding"/>
    <property type="evidence" value="ECO:0007669"/>
    <property type="project" value="UniProtKB-UniRule"/>
</dbReference>
<dbReference type="Gene3D" id="1.20.120.1910">
    <property type="entry name" value="Cysteine-tRNA ligase, C-terminal anti-codon recognition domain"/>
    <property type="match status" value="1"/>
</dbReference>
<evidence type="ECO:0000313" key="14">
    <source>
        <dbReference type="EMBL" id="SHI01167.1"/>
    </source>
</evidence>
<dbReference type="GO" id="GO:0005524">
    <property type="term" value="F:ATP binding"/>
    <property type="evidence" value="ECO:0007669"/>
    <property type="project" value="UniProtKB-UniRule"/>
</dbReference>
<evidence type="ECO:0000256" key="6">
    <source>
        <dbReference type="ARBA" id="ARBA00022723"/>
    </source>
</evidence>
<dbReference type="InterPro" id="IPR032678">
    <property type="entry name" value="tRNA-synt_1_cat_dom"/>
</dbReference>
<sequence>MSVRIYNTLTQKKEPLNPLEPGHVKLYVCGITSYDYCHIGHARSSLVFDMIVKYLRYCGYKVTFVRNFTDIDDKIINRANEQGTPPSQLAARFIDEFYRDMDYLGLQRPDIEPKATEHIDDMIGLIETLIAKDQAYAVDGDVYFAVEHFPAYGKLSRRRLEDMQAGARITINEKKRHPMDFALWKHSKAGEPAWDSPWGPGRPGWHIECSAMSKKYLGDTFDIHGGGKDLIFPHHENEIAQSEAANDKPFVNMWVHHGFVTVRNEATAENEKMSKSLGNFLTIRELSEKYHPEILKLFIFSTQYRNPLEYSEQAMLDAETGLTRLYESIAGIDAIKRKPADIAGTVITDKEADKIDSLEERFRQAMDNDFNTAQAIGQLFDAAKTVNKILRKLPEEQAPADLARLDQAREAIIRQGRVIGILNEPAQVFLERRKRETIRDAVIDPAAIETLIARRNEARKNKDWKLSDAIRDELLAKSVELKDGPDGTTWSVKRD</sequence>
<dbReference type="CDD" id="cd07963">
    <property type="entry name" value="Anticodon_Ia_Cys"/>
    <property type="match status" value="1"/>
</dbReference>
<comment type="subunit">
    <text evidence="3 12">Monomer.</text>
</comment>
<dbReference type="InterPro" id="IPR015273">
    <property type="entry name" value="Cys-tRNA-synt_Ia_DALR"/>
</dbReference>
<feature type="domain" description="Cysteinyl-tRNA synthetase class Ia DALR" evidence="13">
    <location>
        <begin position="361"/>
        <end position="430"/>
    </location>
</feature>
<dbReference type="Proteomes" id="UP000184139">
    <property type="component" value="Unassembled WGS sequence"/>
</dbReference>
<keyword evidence="8 12" id="KW-0862">Zinc</keyword>
<evidence type="ECO:0000256" key="9">
    <source>
        <dbReference type="ARBA" id="ARBA00022840"/>
    </source>
</evidence>
<evidence type="ECO:0000256" key="10">
    <source>
        <dbReference type="ARBA" id="ARBA00022917"/>
    </source>
</evidence>